<accession>A0A5J4N6G8</accession>
<dbReference type="EMBL" id="QNGE01007185">
    <property type="protein sequence ID" value="KAA3671146.1"/>
    <property type="molecule type" value="Genomic_DNA"/>
</dbReference>
<dbReference type="InterPro" id="IPR026705">
    <property type="entry name" value="Hid-1/Ecm30"/>
</dbReference>
<reference evidence="2 3" key="1">
    <citation type="journal article" date="2019" name="Gigascience">
        <title>Whole-genome sequence of the oriental lung fluke Paragonimus westermani.</title>
        <authorList>
            <person name="Oey H."/>
            <person name="Zakrzewski M."/>
            <person name="Narain K."/>
            <person name="Devi K.R."/>
            <person name="Agatsuma T."/>
            <person name="Nawaratna S."/>
            <person name="Gobert G.N."/>
            <person name="Jones M.K."/>
            <person name="Ragan M.A."/>
            <person name="McManus D.P."/>
            <person name="Krause L."/>
        </authorList>
    </citation>
    <scope>NUCLEOTIDE SEQUENCE [LARGE SCALE GENOMIC DNA]</scope>
    <source>
        <strain evidence="2 3">IND2009</strain>
    </source>
</reference>
<feature type="compositionally biased region" description="Polar residues" evidence="1">
    <location>
        <begin position="309"/>
        <end position="325"/>
    </location>
</feature>
<gene>
    <name evidence="2" type="ORF">DEA37_0013588</name>
</gene>
<dbReference type="PANTHER" id="PTHR21575:SF12">
    <property type="entry name" value="PROTEIN HID1"/>
    <property type="match status" value="1"/>
</dbReference>
<protein>
    <recommendedName>
        <fullName evidence="4">Protein HID1</fullName>
    </recommendedName>
</protein>
<feature type="compositionally biased region" description="Polar residues" evidence="1">
    <location>
        <begin position="353"/>
        <end position="362"/>
    </location>
</feature>
<evidence type="ECO:0000313" key="2">
    <source>
        <dbReference type="EMBL" id="KAA3671146.1"/>
    </source>
</evidence>
<dbReference type="Proteomes" id="UP000324629">
    <property type="component" value="Unassembled WGS sequence"/>
</dbReference>
<feature type="compositionally biased region" description="Polar residues" evidence="1">
    <location>
        <begin position="166"/>
        <end position="186"/>
    </location>
</feature>
<dbReference type="AlphaFoldDB" id="A0A5J4N6G8"/>
<proteinExistence type="predicted"/>
<dbReference type="GO" id="GO:0005797">
    <property type="term" value="C:Golgi medial cisterna"/>
    <property type="evidence" value="ECO:0007669"/>
    <property type="project" value="TreeGrafter"/>
</dbReference>
<feature type="compositionally biased region" description="Polar residues" evidence="1">
    <location>
        <begin position="276"/>
        <end position="302"/>
    </location>
</feature>
<organism evidence="2 3">
    <name type="scientific">Paragonimus westermani</name>
    <dbReference type="NCBI Taxonomy" id="34504"/>
    <lineage>
        <taxon>Eukaryota</taxon>
        <taxon>Metazoa</taxon>
        <taxon>Spiralia</taxon>
        <taxon>Lophotrochozoa</taxon>
        <taxon>Platyhelminthes</taxon>
        <taxon>Trematoda</taxon>
        <taxon>Digenea</taxon>
        <taxon>Plagiorchiida</taxon>
        <taxon>Troglotremata</taxon>
        <taxon>Troglotrematidae</taxon>
        <taxon>Paragonimus</taxon>
    </lineage>
</organism>
<feature type="region of interest" description="Disordered" evidence="1">
    <location>
        <begin position="265"/>
        <end position="385"/>
    </location>
</feature>
<keyword evidence="3" id="KW-1185">Reference proteome</keyword>
<dbReference type="Pfam" id="PF12722">
    <property type="entry name" value="Hid1"/>
    <property type="match status" value="1"/>
</dbReference>
<feature type="compositionally biased region" description="Basic and acidic residues" evidence="1">
    <location>
        <begin position="326"/>
        <end position="349"/>
    </location>
</feature>
<evidence type="ECO:0008006" key="4">
    <source>
        <dbReference type="Google" id="ProtNLM"/>
    </source>
</evidence>
<evidence type="ECO:0000313" key="3">
    <source>
        <dbReference type="Proteomes" id="UP000324629"/>
    </source>
</evidence>
<comment type="caution">
    <text evidence="2">The sequence shown here is derived from an EMBL/GenBank/DDBJ whole genome shotgun (WGS) entry which is preliminary data.</text>
</comment>
<sequence>MDVTVFTGTHADLLIIVFHKLITCGHRRLQPLYDCLLTIIANVSPYLKSMSMVTANKLLHLLEAFSQPWFLYTGQTHYQLVFLLLEVFNNIIQYQFDGNSNLVYTLIRKRQVFYHLANLPTDQSSIQRIVSRRIPRSVTADLSDGDSPRASQAQIVKPPTHLRTVPSPQTSTIQQVTPGNSTQPNGSLAGKVAPIGRSASLENHIIPNGDSLKTGSPNALQATLADTPEVGNMTDQRLANVGAQQPPHDFPSSNGMENSLENVLVSHSSPSRRNRSLSETATHTKSDSSPSNEESDGLSSVPLNHPGIAQSSLLNESAVDSTAVSKTKEIGKKPCHSDKPVTCKPERSLRGSAASTTATDRTCSPFPGHAVLKTDKSPGSSAPSWVPTPEWVLSWKAKMPFQTIMRLLQVLVPQVEKICIDK</sequence>
<dbReference type="GO" id="GO:0000138">
    <property type="term" value="C:Golgi trans cisterna"/>
    <property type="evidence" value="ECO:0007669"/>
    <property type="project" value="TreeGrafter"/>
</dbReference>
<name>A0A5J4N6G8_9TREM</name>
<evidence type="ECO:0000256" key="1">
    <source>
        <dbReference type="SAM" id="MobiDB-lite"/>
    </source>
</evidence>
<dbReference type="PANTHER" id="PTHR21575">
    <property type="entry name" value="PROTEIN HID1"/>
    <property type="match status" value="1"/>
</dbReference>
<feature type="region of interest" description="Disordered" evidence="1">
    <location>
        <begin position="158"/>
        <end position="192"/>
    </location>
</feature>
<dbReference type="GO" id="GO:0016020">
    <property type="term" value="C:membrane"/>
    <property type="evidence" value="ECO:0007669"/>
    <property type="project" value="TreeGrafter"/>
</dbReference>